<dbReference type="FunFam" id="3.40.50.300:FF:001573">
    <property type="entry name" value="Carbon monoxide dehydrogenase accessory protein CooC"/>
    <property type="match status" value="1"/>
</dbReference>
<evidence type="ECO:0000313" key="5">
    <source>
        <dbReference type="Proteomes" id="UP000186102"/>
    </source>
</evidence>
<organism evidence="4 5">
    <name type="scientific">Desulfosporosinus metallidurans</name>
    <dbReference type="NCBI Taxonomy" id="1888891"/>
    <lineage>
        <taxon>Bacteria</taxon>
        <taxon>Bacillati</taxon>
        <taxon>Bacillota</taxon>
        <taxon>Clostridia</taxon>
        <taxon>Eubacteriales</taxon>
        <taxon>Desulfitobacteriaceae</taxon>
        <taxon>Desulfosporosinus</taxon>
    </lineage>
</organism>
<feature type="domain" description="CobQ/CobB/MinD/ParA nucleotide binding" evidence="3">
    <location>
        <begin position="22"/>
        <end position="252"/>
    </location>
</feature>
<dbReference type="SUPFAM" id="SSF52540">
    <property type="entry name" value="P-loop containing nucleoside triphosphate hydrolases"/>
    <property type="match status" value="1"/>
</dbReference>
<dbReference type="GO" id="GO:0005829">
    <property type="term" value="C:cytosol"/>
    <property type="evidence" value="ECO:0007669"/>
    <property type="project" value="TreeGrafter"/>
</dbReference>
<dbReference type="PANTHER" id="PTHR43384:SF6">
    <property type="entry name" value="SEPTUM SITE-DETERMINING PROTEIN MIND HOMOLOG, CHLOROPLASTIC"/>
    <property type="match status" value="1"/>
</dbReference>
<dbReference type="PANTHER" id="PTHR43384">
    <property type="entry name" value="SEPTUM SITE-DETERMINING PROTEIN MIND HOMOLOG, CHLOROPLASTIC-RELATED"/>
    <property type="match status" value="1"/>
</dbReference>
<accession>A0A1Q8QXD2</accession>
<keyword evidence="5" id="KW-1185">Reference proteome</keyword>
<dbReference type="GO" id="GO:0016887">
    <property type="term" value="F:ATP hydrolysis activity"/>
    <property type="evidence" value="ECO:0007669"/>
    <property type="project" value="TreeGrafter"/>
</dbReference>
<evidence type="ECO:0000256" key="2">
    <source>
        <dbReference type="ARBA" id="ARBA00022840"/>
    </source>
</evidence>
<dbReference type="EMBL" id="MLBF01000012">
    <property type="protein sequence ID" value="OLN31986.1"/>
    <property type="molecule type" value="Genomic_DNA"/>
</dbReference>
<dbReference type="PIRSF" id="PIRSF005647">
    <property type="entry name" value="CooC"/>
    <property type="match status" value="1"/>
</dbReference>
<dbReference type="GO" id="GO:0009898">
    <property type="term" value="C:cytoplasmic side of plasma membrane"/>
    <property type="evidence" value="ECO:0007669"/>
    <property type="project" value="TreeGrafter"/>
</dbReference>
<dbReference type="Pfam" id="PF01656">
    <property type="entry name" value="CbiA"/>
    <property type="match status" value="1"/>
</dbReference>
<evidence type="ECO:0000313" key="4">
    <source>
        <dbReference type="EMBL" id="OLN31986.1"/>
    </source>
</evidence>
<dbReference type="CDD" id="cd02034">
    <property type="entry name" value="CooC1"/>
    <property type="match status" value="1"/>
</dbReference>
<keyword evidence="1" id="KW-0547">Nucleotide-binding</keyword>
<dbReference type="InterPro" id="IPR050625">
    <property type="entry name" value="ParA/MinD_ATPase"/>
</dbReference>
<comment type="caution">
    <text evidence="4">The sequence shown here is derived from an EMBL/GenBank/DDBJ whole genome shotgun (WGS) entry which is preliminary data.</text>
</comment>
<dbReference type="InterPro" id="IPR014433">
    <property type="entry name" value="CooC"/>
</dbReference>
<dbReference type="InterPro" id="IPR002586">
    <property type="entry name" value="CobQ/CobB/MinD/ParA_Nub-bd_dom"/>
</dbReference>
<proteinExistence type="predicted"/>
<gene>
    <name evidence="4" type="ORF">DSOL_2079</name>
</gene>
<dbReference type="GO" id="GO:0051782">
    <property type="term" value="P:negative regulation of cell division"/>
    <property type="evidence" value="ECO:0007669"/>
    <property type="project" value="TreeGrafter"/>
</dbReference>
<dbReference type="STRING" id="1888891.DSOL_2079"/>
<dbReference type="Gene3D" id="3.40.50.300">
    <property type="entry name" value="P-loop containing nucleotide triphosphate hydrolases"/>
    <property type="match status" value="1"/>
</dbReference>
<keyword evidence="2" id="KW-0067">ATP-binding</keyword>
<dbReference type="GO" id="GO:0005524">
    <property type="term" value="F:ATP binding"/>
    <property type="evidence" value="ECO:0007669"/>
    <property type="project" value="UniProtKB-KW"/>
</dbReference>
<dbReference type="Proteomes" id="UP000186102">
    <property type="component" value="Unassembled WGS sequence"/>
</dbReference>
<protein>
    <submittedName>
        <fullName evidence="4">CO dehydrogenase accessory protein CooC (Nickel insertion)</fullName>
    </submittedName>
</protein>
<dbReference type="RefSeq" id="WP_235838767.1">
    <property type="nucleotide sequence ID" value="NZ_MLBF01000012.1"/>
</dbReference>
<name>A0A1Q8QXD2_9FIRM</name>
<reference evidence="4 5" key="1">
    <citation type="submission" date="2016-09" db="EMBL/GenBank/DDBJ databases">
        <title>Complete genome of Desulfosporosinus sp. OL.</title>
        <authorList>
            <person name="Mardanov A."/>
            <person name="Beletsky A."/>
            <person name="Panova A."/>
            <person name="Karnachuk O."/>
            <person name="Ravin N."/>
        </authorList>
    </citation>
    <scope>NUCLEOTIDE SEQUENCE [LARGE SCALE GENOMIC DNA]</scope>
    <source>
        <strain evidence="4 5">OL</strain>
    </source>
</reference>
<evidence type="ECO:0000256" key="1">
    <source>
        <dbReference type="ARBA" id="ARBA00022741"/>
    </source>
</evidence>
<dbReference type="AlphaFoldDB" id="A0A1Q8QXD2"/>
<evidence type="ECO:0000259" key="3">
    <source>
        <dbReference type="Pfam" id="PF01656"/>
    </source>
</evidence>
<dbReference type="InterPro" id="IPR027417">
    <property type="entry name" value="P-loop_NTPase"/>
</dbReference>
<sequence length="276" mass="29789">MKVIINGKENDKMSVTNKSVKIAVSGKGGVGKTTLASLLCHLYTQDGQHVLAVDADPDANLGTALGFPQELLAKLTPISEERKLIKERTGAEPGSIGAMFSINPYVDDIPDTYVARHNGIKLLRMGSVTLGGAGCACPESTLLRSLLQHMVLERDETVIVDMEAGLEHFGRGTADGVDAFIVVVEPGKRSFETAHAVVKLAKDIGVNRVYAVINKVHPGQIEEIKREMNFIPILGYLPYDPMAVQADLTGQSLFDLSPKCVELAKEIKVHIESLFG</sequence>